<reference evidence="8" key="1">
    <citation type="journal article" date="2019" name="Int. J. Syst. Evol. Microbiol.">
        <title>The Global Catalogue of Microorganisms (GCM) 10K type strain sequencing project: providing services to taxonomists for standard genome sequencing and annotation.</title>
        <authorList>
            <consortium name="The Broad Institute Genomics Platform"/>
            <consortium name="The Broad Institute Genome Sequencing Center for Infectious Disease"/>
            <person name="Wu L."/>
            <person name="Ma J."/>
        </authorList>
    </citation>
    <scope>NUCLEOTIDE SEQUENCE [LARGE SCALE GENOMIC DNA]</scope>
    <source>
        <strain evidence="8">CCUG 51943</strain>
    </source>
</reference>
<dbReference type="InterPro" id="IPR050833">
    <property type="entry name" value="Poly_Biosynth_Transport"/>
</dbReference>
<gene>
    <name evidence="7" type="ORF">ACFPUZ_11195</name>
</gene>
<keyword evidence="4 6" id="KW-1133">Transmembrane helix</keyword>
<feature type="transmembrane region" description="Helical" evidence="6">
    <location>
        <begin position="171"/>
        <end position="192"/>
    </location>
</feature>
<keyword evidence="3 6" id="KW-0812">Transmembrane</keyword>
<evidence type="ECO:0000256" key="1">
    <source>
        <dbReference type="ARBA" id="ARBA00004651"/>
    </source>
</evidence>
<dbReference type="CDD" id="cd13128">
    <property type="entry name" value="MATE_Wzx_like"/>
    <property type="match status" value="1"/>
</dbReference>
<comment type="subcellular location">
    <subcellularLocation>
        <location evidence="1">Cell membrane</location>
        <topology evidence="1">Multi-pass membrane protein</topology>
    </subcellularLocation>
</comment>
<comment type="caution">
    <text evidence="7">The sequence shown here is derived from an EMBL/GenBank/DDBJ whole genome shotgun (WGS) entry which is preliminary data.</text>
</comment>
<evidence type="ECO:0000256" key="5">
    <source>
        <dbReference type="ARBA" id="ARBA00023136"/>
    </source>
</evidence>
<feature type="transmembrane region" description="Helical" evidence="6">
    <location>
        <begin position="443"/>
        <end position="464"/>
    </location>
</feature>
<dbReference type="PANTHER" id="PTHR30250:SF11">
    <property type="entry name" value="O-ANTIGEN TRANSPORTER-RELATED"/>
    <property type="match status" value="1"/>
</dbReference>
<feature type="transmembrane region" description="Helical" evidence="6">
    <location>
        <begin position="470"/>
        <end position="491"/>
    </location>
</feature>
<feature type="transmembrane region" description="Helical" evidence="6">
    <location>
        <begin position="413"/>
        <end position="431"/>
    </location>
</feature>
<feature type="transmembrane region" description="Helical" evidence="6">
    <location>
        <begin position="97"/>
        <end position="119"/>
    </location>
</feature>
<accession>A0ABW1QGP1</accession>
<feature type="transmembrane region" description="Helical" evidence="6">
    <location>
        <begin position="57"/>
        <end position="76"/>
    </location>
</feature>
<feature type="transmembrane region" description="Helical" evidence="6">
    <location>
        <begin position="390"/>
        <end position="407"/>
    </location>
</feature>
<keyword evidence="8" id="KW-1185">Reference proteome</keyword>
<proteinExistence type="predicted"/>
<dbReference type="Pfam" id="PF01943">
    <property type="entry name" value="Polysacc_synt"/>
    <property type="match status" value="1"/>
</dbReference>
<dbReference type="InterPro" id="IPR002797">
    <property type="entry name" value="Polysacc_synth"/>
</dbReference>
<feature type="transmembrane region" description="Helical" evidence="6">
    <location>
        <begin position="315"/>
        <end position="342"/>
    </location>
</feature>
<feature type="transmembrane region" description="Helical" evidence="6">
    <location>
        <begin position="198"/>
        <end position="217"/>
    </location>
</feature>
<evidence type="ECO:0000313" key="7">
    <source>
        <dbReference type="EMBL" id="MFC6147365.1"/>
    </source>
</evidence>
<evidence type="ECO:0000256" key="6">
    <source>
        <dbReference type="SAM" id="Phobius"/>
    </source>
</evidence>
<organism evidence="7 8">
    <name type="scientific">Corynebacterium nasicanis</name>
    <dbReference type="NCBI Taxonomy" id="1448267"/>
    <lineage>
        <taxon>Bacteria</taxon>
        <taxon>Bacillati</taxon>
        <taxon>Actinomycetota</taxon>
        <taxon>Actinomycetes</taxon>
        <taxon>Mycobacteriales</taxon>
        <taxon>Corynebacteriaceae</taxon>
        <taxon>Corynebacterium</taxon>
    </lineage>
</organism>
<name>A0ABW1QGP1_9CORY</name>
<evidence type="ECO:0000256" key="2">
    <source>
        <dbReference type="ARBA" id="ARBA00022475"/>
    </source>
</evidence>
<keyword evidence="2" id="KW-1003">Cell membrane</keyword>
<evidence type="ECO:0000313" key="8">
    <source>
        <dbReference type="Proteomes" id="UP001596244"/>
    </source>
</evidence>
<sequence length="511" mass="53336">MTAETPGGSLPQEHEQERRSLVRGGGLGFLGSASSAALGFLLTVVITRLLGAEGTGVVFQATGVFAVVLAFAKVGLDSTAIYLLPRVRLDDVQRIRSTVMAFVLLAGVVSSALAVGLQFAAPLLWPGEGNPVSASVRALAVFLPVGALVIIAAAILRALGSVKEYVLVSNIAIPALRPPAVAVAAVATGSAVVVSVAWALPLAIMGLVAALLVAGHVRRAEGGVGGRVLPTRAQLRDILSFAAPRTASAGLEQAIIWVDVLLIGWLLSDEAAGIYGGAARFIQAGLVVDAALRVVVSPRFSSLLHQRRDDAARDLYVTATIWLVLVASPVYVLLAVFSPVFLELLGPEFRAGSLALSILAVGMMVTFLAGNIHSLLIMSGRSGWAAFNKLVVLAINVAGNLLVVPVWGIEGAAAVWALSMLVDAALALWEVHHFLGIRAPLWTVLRPLLIVLLTCAFPALLSVWAGGMSLWTLLLAAGIGAVFFLGACWVARDALRLAGLREMLLSRRSRS</sequence>
<keyword evidence="5 6" id="KW-0472">Membrane</keyword>
<feature type="transmembrane region" description="Helical" evidence="6">
    <location>
        <begin position="27"/>
        <end position="51"/>
    </location>
</feature>
<dbReference type="PANTHER" id="PTHR30250">
    <property type="entry name" value="PST FAMILY PREDICTED COLANIC ACID TRANSPORTER"/>
    <property type="match status" value="1"/>
</dbReference>
<evidence type="ECO:0000256" key="3">
    <source>
        <dbReference type="ARBA" id="ARBA00022692"/>
    </source>
</evidence>
<feature type="transmembrane region" description="Helical" evidence="6">
    <location>
        <begin position="354"/>
        <end position="378"/>
    </location>
</feature>
<dbReference type="EMBL" id="JBHSQE010000009">
    <property type="protein sequence ID" value="MFC6147365.1"/>
    <property type="molecule type" value="Genomic_DNA"/>
</dbReference>
<evidence type="ECO:0000256" key="4">
    <source>
        <dbReference type="ARBA" id="ARBA00022989"/>
    </source>
</evidence>
<protein>
    <submittedName>
        <fullName evidence="7">Flippase</fullName>
    </submittedName>
</protein>
<dbReference type="RefSeq" id="WP_377001979.1">
    <property type="nucleotide sequence ID" value="NZ_JBHSQE010000009.1"/>
</dbReference>
<feature type="transmembrane region" description="Helical" evidence="6">
    <location>
        <begin position="139"/>
        <end position="159"/>
    </location>
</feature>
<dbReference type="Proteomes" id="UP001596244">
    <property type="component" value="Unassembled WGS sequence"/>
</dbReference>